<dbReference type="EMBL" id="VULQ01000002">
    <property type="protein sequence ID" value="MSS77233.1"/>
    <property type="molecule type" value="Genomic_DNA"/>
</dbReference>
<dbReference type="Proteomes" id="UP000441925">
    <property type="component" value="Unassembled WGS sequence"/>
</dbReference>
<dbReference type="Gene3D" id="2.30.110.10">
    <property type="entry name" value="Electron Transport, Fmn-binding Protein, Chain A"/>
    <property type="match status" value="1"/>
</dbReference>
<dbReference type="RefSeq" id="WP_154539171.1">
    <property type="nucleotide sequence ID" value="NZ_VULQ01000002.1"/>
</dbReference>
<name>A0A6N7VT26_9FIRM</name>
<dbReference type="InterPro" id="IPR012349">
    <property type="entry name" value="Split_barrel_FMN-bd"/>
</dbReference>
<gene>
    <name evidence="2" type="ORF">FYJ26_02165</name>
</gene>
<organism evidence="2 3">
    <name type="scientific">Anaerococcus porci</name>
    <dbReference type="NCBI Taxonomy" id="2652269"/>
    <lineage>
        <taxon>Bacteria</taxon>
        <taxon>Bacillati</taxon>
        <taxon>Bacillota</taxon>
        <taxon>Tissierellia</taxon>
        <taxon>Tissierellales</taxon>
        <taxon>Peptoniphilaceae</taxon>
        <taxon>Anaerococcus</taxon>
    </lineage>
</organism>
<evidence type="ECO:0000313" key="2">
    <source>
        <dbReference type="EMBL" id="MSS77233.1"/>
    </source>
</evidence>
<reference evidence="2 3" key="1">
    <citation type="submission" date="2019-08" db="EMBL/GenBank/DDBJ databases">
        <title>In-depth cultivation of the pig gut microbiome towards novel bacterial diversity and tailored functional studies.</title>
        <authorList>
            <person name="Wylensek D."/>
            <person name="Hitch T.C.A."/>
            <person name="Clavel T."/>
        </authorList>
    </citation>
    <scope>NUCLEOTIDE SEQUENCE [LARGE SCALE GENOMIC DNA]</scope>
    <source>
        <strain evidence="2 3">WCA-380-WT-2B</strain>
    </source>
</reference>
<sequence>MKFTDDMKELISKQLAYIATVDNNGLPNIGPKRTMRILEDGKFIYCENTGGRHHANIKDNGKIIICYVDRDNNHGYRFEGRAKSYTDDEHIALAEKTVGVKPKAATIIINIEKIYTLDSGPKAGKSIG</sequence>
<evidence type="ECO:0000259" key="1">
    <source>
        <dbReference type="Pfam" id="PF01243"/>
    </source>
</evidence>
<dbReference type="AlphaFoldDB" id="A0A6N7VT26"/>
<evidence type="ECO:0000313" key="3">
    <source>
        <dbReference type="Proteomes" id="UP000441925"/>
    </source>
</evidence>
<comment type="caution">
    <text evidence="2">The sequence shown here is derived from an EMBL/GenBank/DDBJ whole genome shotgun (WGS) entry which is preliminary data.</text>
</comment>
<accession>A0A6N7VT26</accession>
<dbReference type="InterPro" id="IPR011576">
    <property type="entry name" value="Pyridox_Oxase_N"/>
</dbReference>
<feature type="domain" description="Pyridoxamine 5'-phosphate oxidase N-terminal" evidence="1">
    <location>
        <begin position="4"/>
        <end position="116"/>
    </location>
</feature>
<dbReference type="PANTHER" id="PTHR40660:SF1">
    <property type="entry name" value="5'-PHOSPHATE OXIDASE PUTATIVE DOMAIN-CONTAINING PROTEIN-RELATED"/>
    <property type="match status" value="1"/>
</dbReference>
<dbReference type="SUPFAM" id="SSF50475">
    <property type="entry name" value="FMN-binding split barrel"/>
    <property type="match status" value="1"/>
</dbReference>
<dbReference type="Pfam" id="PF01243">
    <property type="entry name" value="PNPOx_N"/>
    <property type="match status" value="1"/>
</dbReference>
<proteinExistence type="predicted"/>
<protein>
    <submittedName>
        <fullName evidence="2">Pyridoxamine 5'-phosphate oxidase family protein</fullName>
    </submittedName>
</protein>
<dbReference type="PANTHER" id="PTHR40660">
    <property type="entry name" value="5'-PHOSPHATE OXIDASE PUTATIVE DOMAIN-CONTAINING PROTEIN-RELATED"/>
    <property type="match status" value="1"/>
</dbReference>
<keyword evidence="3" id="KW-1185">Reference proteome</keyword>